<evidence type="ECO:0000256" key="5">
    <source>
        <dbReference type="ARBA" id="ARBA00022618"/>
    </source>
</evidence>
<evidence type="ECO:0000313" key="10">
    <source>
        <dbReference type="Proteomes" id="UP001180729"/>
    </source>
</evidence>
<keyword evidence="7" id="KW-0131">Cell cycle</keyword>
<evidence type="ECO:0000256" key="2">
    <source>
        <dbReference type="ARBA" id="ARBA00009008"/>
    </source>
</evidence>
<dbReference type="RefSeq" id="WP_010614453.1">
    <property type="nucleotide sequence ID" value="NZ_CAUQNV010000020.1"/>
</dbReference>
<evidence type="ECO:0000256" key="8">
    <source>
        <dbReference type="ARBA" id="ARBA00031737"/>
    </source>
</evidence>
<dbReference type="PANTHER" id="PTHR35794:SF2">
    <property type="entry name" value="CELL DIVISION PROTEIN DIVIVA"/>
    <property type="match status" value="1"/>
</dbReference>
<evidence type="ECO:0000313" key="9">
    <source>
        <dbReference type="EMBL" id="MDT0247813.1"/>
    </source>
</evidence>
<keyword evidence="5" id="KW-0132">Cell division</keyword>
<evidence type="ECO:0000256" key="1">
    <source>
        <dbReference type="ARBA" id="ARBA00004496"/>
    </source>
</evidence>
<dbReference type="NCBIfam" id="TIGR03544">
    <property type="entry name" value="DivI1A_domain"/>
    <property type="match status" value="2"/>
</dbReference>
<evidence type="ECO:0000256" key="3">
    <source>
        <dbReference type="ARBA" id="ARBA00018787"/>
    </source>
</evidence>
<keyword evidence="4" id="KW-0963">Cytoplasm</keyword>
<sequence>MTLLTADDVLNVKFQVSSFKEGYNQDEVDEFLDEVTTTMREFEERLGTSQASSGPSHRKAEILLTSEGVRNIRFSTTRWSGYHIDQVDAFLAQVVSTMEALEAQARTSAFAGQPGAGAGGAYSGAYGGGTYGMSPAQAGYAPGGAEAGGSQYAEAIAQRDQYIAQLQQEVAYLRAELEAAQRRLGTTGV</sequence>
<name>A0AAE4FZK5_9ACTO</name>
<comment type="caution">
    <text evidence="9">The sequence shown here is derived from an EMBL/GenBank/DDBJ whole genome shotgun (WGS) entry which is preliminary data.</text>
</comment>
<dbReference type="GO" id="GO:0051301">
    <property type="term" value="P:cell division"/>
    <property type="evidence" value="ECO:0007669"/>
    <property type="project" value="UniProtKB-KW"/>
</dbReference>
<proteinExistence type="inferred from homology"/>
<dbReference type="Gene3D" id="6.10.250.660">
    <property type="match status" value="2"/>
</dbReference>
<dbReference type="AlphaFoldDB" id="A0AAE4FZK5"/>
<evidence type="ECO:0000256" key="6">
    <source>
        <dbReference type="ARBA" id="ARBA00023054"/>
    </source>
</evidence>
<dbReference type="EMBL" id="JAMZMH010000002">
    <property type="protein sequence ID" value="MDT0247813.1"/>
    <property type="molecule type" value="Genomic_DNA"/>
</dbReference>
<evidence type="ECO:0000256" key="4">
    <source>
        <dbReference type="ARBA" id="ARBA00022490"/>
    </source>
</evidence>
<reference evidence="9" key="1">
    <citation type="submission" date="2022-06" db="EMBL/GenBank/DDBJ databases">
        <title>Draft Genome Sequences of Three Actinomyces oris Strains, Isolated from Healthy Human Feces.</title>
        <authorList>
            <person name="Ye Y."/>
            <person name="Liu C."/>
            <person name="Zhao J."/>
            <person name="Xu J."/>
            <person name="Huang H."/>
            <person name="Wang B."/>
            <person name="Wei J."/>
            <person name="Jing X."/>
        </authorList>
    </citation>
    <scope>NUCLEOTIDE SEQUENCE</scope>
    <source>
        <strain evidence="9">CNGBCC1803368</strain>
    </source>
</reference>
<dbReference type="PANTHER" id="PTHR35794">
    <property type="entry name" value="CELL DIVISION PROTEIN DIVIVA"/>
    <property type="match status" value="1"/>
</dbReference>
<comment type="similarity">
    <text evidence="2">Belongs to the DivIVA family.</text>
</comment>
<dbReference type="InterPro" id="IPR019933">
    <property type="entry name" value="DivIVA_domain"/>
</dbReference>
<protein>
    <recommendedName>
        <fullName evidence="3">Cell wall synthesis protein Wag31</fullName>
    </recommendedName>
    <alternativeName>
        <fullName evidence="8">Antigen 84</fullName>
    </alternativeName>
</protein>
<comment type="subcellular location">
    <subcellularLocation>
        <location evidence="1">Cytoplasm</location>
    </subcellularLocation>
</comment>
<evidence type="ECO:0000256" key="7">
    <source>
        <dbReference type="ARBA" id="ARBA00023306"/>
    </source>
</evidence>
<organism evidence="9 10">
    <name type="scientific">Actinomyces oris</name>
    <dbReference type="NCBI Taxonomy" id="544580"/>
    <lineage>
        <taxon>Bacteria</taxon>
        <taxon>Bacillati</taxon>
        <taxon>Actinomycetota</taxon>
        <taxon>Actinomycetes</taxon>
        <taxon>Actinomycetales</taxon>
        <taxon>Actinomycetaceae</taxon>
        <taxon>Actinomyces</taxon>
    </lineage>
</organism>
<dbReference type="GO" id="GO:0005737">
    <property type="term" value="C:cytoplasm"/>
    <property type="evidence" value="ECO:0007669"/>
    <property type="project" value="UniProtKB-SubCell"/>
</dbReference>
<dbReference type="Proteomes" id="UP001180729">
    <property type="component" value="Unassembled WGS sequence"/>
</dbReference>
<accession>A0AAE4FZK5</accession>
<keyword evidence="6" id="KW-0175">Coiled coil</keyword>
<dbReference type="InterPro" id="IPR007793">
    <property type="entry name" value="DivIVA_fam"/>
</dbReference>
<gene>
    <name evidence="9" type="ORF">RMW62_01775</name>
</gene>